<organism evidence="1 2">
    <name type="scientific">Anoxybacillus flavithermus</name>
    <dbReference type="NCBI Taxonomy" id="33934"/>
    <lineage>
        <taxon>Bacteria</taxon>
        <taxon>Bacillati</taxon>
        <taxon>Bacillota</taxon>
        <taxon>Bacilli</taxon>
        <taxon>Bacillales</taxon>
        <taxon>Anoxybacillaceae</taxon>
        <taxon>Anoxybacillus</taxon>
    </lineage>
</organism>
<dbReference type="AlphaFoldDB" id="A0A178T436"/>
<keyword evidence="2" id="KW-1185">Reference proteome</keyword>
<accession>A0A178T436</accession>
<evidence type="ECO:0000313" key="1">
    <source>
        <dbReference type="EMBL" id="OAO76230.1"/>
    </source>
</evidence>
<evidence type="ECO:0000313" key="2">
    <source>
        <dbReference type="Proteomes" id="UP000078336"/>
    </source>
</evidence>
<protein>
    <submittedName>
        <fullName evidence="1">Proline dehydrogenase (Proline oxidase)</fullName>
    </submittedName>
</protein>
<gene>
    <name evidence="1" type="ORF">TAF16_2844</name>
</gene>
<comment type="caution">
    <text evidence="1">The sequence shown here is derived from an EMBL/GenBank/DDBJ whole genome shotgun (WGS) entry which is preliminary data.</text>
</comment>
<reference evidence="1 2" key="1">
    <citation type="submission" date="2016-03" db="EMBL/GenBank/DDBJ databases">
        <title>Spore heat resistance.</title>
        <authorList>
            <person name="Boekhorst J."/>
            <person name="Berendsen E.M."/>
            <person name="Wells-Bennik M.H."/>
            <person name="Kuipers O.P."/>
        </authorList>
    </citation>
    <scope>NUCLEOTIDE SEQUENCE [LARGE SCALE GENOMIC DNA]</scope>
    <source>
        <strain evidence="1 2">AF16</strain>
    </source>
</reference>
<sequence length="49" mass="5375">MFAQLSKNIFLYASQSKMLNQAARKWGIRFGVSQVVAGETIEGAIKKSA</sequence>
<dbReference type="EMBL" id="LUCQ01000178">
    <property type="protein sequence ID" value="OAO76230.1"/>
    <property type="molecule type" value="Genomic_DNA"/>
</dbReference>
<dbReference type="PATRIC" id="fig|33934.6.peg.24"/>
<proteinExistence type="predicted"/>
<name>A0A178T436_9BACL</name>
<dbReference type="Proteomes" id="UP000078336">
    <property type="component" value="Unassembled WGS sequence"/>
</dbReference>